<protein>
    <submittedName>
        <fullName evidence="1">Uncharacterized protein</fullName>
    </submittedName>
</protein>
<gene>
    <name evidence="1" type="ordered locus">KSE_29265</name>
</gene>
<dbReference type="EMBL" id="AP010968">
    <property type="protein sequence ID" value="BAJ28738.1"/>
    <property type="molecule type" value="Genomic_DNA"/>
</dbReference>
<dbReference type="KEGG" id="ksk:KSE_29265"/>
<proteinExistence type="predicted"/>
<dbReference type="Proteomes" id="UP000007076">
    <property type="component" value="Chromosome"/>
</dbReference>
<accession>E4NC07</accession>
<sequence>MHQVAAERFGGVLSEDFTARCHERVFAAFREGVAAVPGAVEVLGELRRRCAGWCRGTAWWWRTVRTGCWRRGPRGWTCWGTRR</sequence>
<dbReference type="AlphaFoldDB" id="E4NC07"/>
<keyword evidence="2" id="KW-1185">Reference proteome</keyword>
<organism evidence="1 2">
    <name type="scientific">Kitasatospora setae (strain ATCC 33774 / DSM 43861 / JCM 3304 / KCC A-0304 / NBRC 14216 / KM-6054)</name>
    <name type="common">Streptomyces setae</name>
    <dbReference type="NCBI Taxonomy" id="452652"/>
    <lineage>
        <taxon>Bacteria</taxon>
        <taxon>Bacillati</taxon>
        <taxon>Actinomycetota</taxon>
        <taxon>Actinomycetes</taxon>
        <taxon>Kitasatosporales</taxon>
        <taxon>Streptomycetaceae</taxon>
        <taxon>Kitasatospora</taxon>
    </lineage>
</organism>
<name>E4NC07_KITSK</name>
<evidence type="ECO:0000313" key="1">
    <source>
        <dbReference type="EMBL" id="BAJ28738.1"/>
    </source>
</evidence>
<evidence type="ECO:0000313" key="2">
    <source>
        <dbReference type="Proteomes" id="UP000007076"/>
    </source>
</evidence>
<reference evidence="1 2" key="1">
    <citation type="journal article" date="2010" name="DNA Res.">
        <title>Genome sequence of Kitasatospora setae NBRC 14216T: an evolutionary snapshot of the family Streptomycetaceae.</title>
        <authorList>
            <person name="Ichikawa N."/>
            <person name="Oguchi A."/>
            <person name="Ikeda H."/>
            <person name="Ishikawa J."/>
            <person name="Kitani S."/>
            <person name="Watanabe Y."/>
            <person name="Nakamura S."/>
            <person name="Katano Y."/>
            <person name="Kishi E."/>
            <person name="Sasagawa M."/>
            <person name="Ankai A."/>
            <person name="Fukui S."/>
            <person name="Hashimoto Y."/>
            <person name="Kamata S."/>
            <person name="Otoguro M."/>
            <person name="Tanikawa S."/>
            <person name="Nihira T."/>
            <person name="Horinouchi S."/>
            <person name="Ohnishi Y."/>
            <person name="Hayakawa M."/>
            <person name="Kuzuyama T."/>
            <person name="Arisawa A."/>
            <person name="Nomoto F."/>
            <person name="Miura H."/>
            <person name="Takahashi Y."/>
            <person name="Fujita N."/>
        </authorList>
    </citation>
    <scope>NUCLEOTIDE SEQUENCE [LARGE SCALE GENOMIC DNA]</scope>
    <source>
        <strain evidence="2">ATCC 33774 / DSM 43861 / JCM 3304 / KCC A-0304 / NBRC 14216 / KM-6054</strain>
    </source>
</reference>
<dbReference type="HOGENOM" id="CLU_2538099_0_0_11"/>